<dbReference type="EMBL" id="FQUE01000004">
    <property type="protein sequence ID" value="SHF21697.1"/>
    <property type="molecule type" value="Genomic_DNA"/>
</dbReference>
<dbReference type="SMART" id="SM00953">
    <property type="entry name" value="RES"/>
    <property type="match status" value="1"/>
</dbReference>
<dbReference type="RefSeq" id="WP_072857177.1">
    <property type="nucleotide sequence ID" value="NZ_FQUE01000004.1"/>
</dbReference>
<name>A0A1M4ZV47_LOKAT</name>
<protein>
    <submittedName>
        <fullName evidence="2">RES domain-containing protein</fullName>
    </submittedName>
</protein>
<feature type="domain" description="RES" evidence="1">
    <location>
        <begin position="16"/>
        <end position="143"/>
    </location>
</feature>
<dbReference type="Pfam" id="PF08808">
    <property type="entry name" value="RES"/>
    <property type="match status" value="1"/>
</dbReference>
<keyword evidence="3" id="KW-1185">Reference proteome</keyword>
<organism evidence="2 3">
    <name type="scientific">Loktanella atrilutea</name>
    <dbReference type="NCBI Taxonomy" id="366533"/>
    <lineage>
        <taxon>Bacteria</taxon>
        <taxon>Pseudomonadati</taxon>
        <taxon>Pseudomonadota</taxon>
        <taxon>Alphaproteobacteria</taxon>
        <taxon>Rhodobacterales</taxon>
        <taxon>Roseobacteraceae</taxon>
        <taxon>Loktanella</taxon>
    </lineage>
</organism>
<accession>A0A1M4ZV47</accession>
<evidence type="ECO:0000313" key="3">
    <source>
        <dbReference type="Proteomes" id="UP000183987"/>
    </source>
</evidence>
<dbReference type="AlphaFoldDB" id="A0A1M4ZV47"/>
<dbReference type="STRING" id="366533.SAMN05444339_104133"/>
<dbReference type="OrthoDB" id="648213at2"/>
<evidence type="ECO:0000259" key="1">
    <source>
        <dbReference type="SMART" id="SM00953"/>
    </source>
</evidence>
<sequence length="150" mass="16297">MIPWRGTAWRLIDAAAVTRAALPVISPEGRFHHDGQSAIYTSLTPEGCGIAIRRYLRPGDPPRVLVPLTVAADRLADLRGAGSAPSVVWQDIRASGAPAPTWTLSDSARDRGAQGLLYRSRSRPDLVHLVLFDPEAIRAVGPEEPWFPQS</sequence>
<dbReference type="InterPro" id="IPR014914">
    <property type="entry name" value="RES_dom"/>
</dbReference>
<evidence type="ECO:0000313" key="2">
    <source>
        <dbReference type="EMBL" id="SHF21697.1"/>
    </source>
</evidence>
<dbReference type="Proteomes" id="UP000183987">
    <property type="component" value="Unassembled WGS sequence"/>
</dbReference>
<proteinExistence type="predicted"/>
<gene>
    <name evidence="2" type="ORF">SAMN05444339_104133</name>
</gene>
<reference evidence="3" key="1">
    <citation type="submission" date="2016-11" db="EMBL/GenBank/DDBJ databases">
        <authorList>
            <person name="Varghese N."/>
            <person name="Submissions S."/>
        </authorList>
    </citation>
    <scope>NUCLEOTIDE SEQUENCE [LARGE SCALE GENOMIC DNA]</scope>
    <source>
        <strain evidence="3">DSM 29326</strain>
    </source>
</reference>